<dbReference type="GeneID" id="116301148"/>
<feature type="compositionally biased region" description="Low complexity" evidence="1">
    <location>
        <begin position="163"/>
        <end position="172"/>
    </location>
</feature>
<organism evidence="3 4">
    <name type="scientific">Actinia tenebrosa</name>
    <name type="common">Australian red waratah sea anemone</name>
    <dbReference type="NCBI Taxonomy" id="6105"/>
    <lineage>
        <taxon>Eukaryota</taxon>
        <taxon>Metazoa</taxon>
        <taxon>Cnidaria</taxon>
        <taxon>Anthozoa</taxon>
        <taxon>Hexacorallia</taxon>
        <taxon>Actiniaria</taxon>
        <taxon>Actiniidae</taxon>
        <taxon>Actinia</taxon>
    </lineage>
</organism>
<dbReference type="FunFam" id="1.20.940.10:FF:000009">
    <property type="entry name" value="Protein transport protein Sec31A"/>
    <property type="match status" value="1"/>
</dbReference>
<dbReference type="GO" id="GO:0006357">
    <property type="term" value="P:regulation of transcription by RNA polymerase II"/>
    <property type="evidence" value="ECO:0007669"/>
    <property type="project" value="InterPro"/>
</dbReference>
<feature type="region of interest" description="Disordered" evidence="1">
    <location>
        <begin position="373"/>
        <end position="396"/>
    </location>
</feature>
<feature type="compositionally biased region" description="Polar residues" evidence="1">
    <location>
        <begin position="112"/>
        <end position="122"/>
    </location>
</feature>
<dbReference type="GO" id="GO:0005634">
    <property type="term" value="C:nucleus"/>
    <property type="evidence" value="ECO:0007669"/>
    <property type="project" value="TreeGrafter"/>
</dbReference>
<evidence type="ECO:0000256" key="1">
    <source>
        <dbReference type="SAM" id="MobiDB-lite"/>
    </source>
</evidence>
<dbReference type="Gene3D" id="1.20.940.10">
    <property type="entry name" value="Functional domain of the splicing factor Prp18"/>
    <property type="match status" value="1"/>
</dbReference>
<dbReference type="OrthoDB" id="5982138at2759"/>
<protein>
    <submittedName>
        <fullName evidence="4">Mucin-2-like isoform X1</fullName>
    </submittedName>
</protein>
<evidence type="ECO:0000313" key="3">
    <source>
        <dbReference type="Proteomes" id="UP000515163"/>
    </source>
</evidence>
<evidence type="ECO:0000313" key="4">
    <source>
        <dbReference type="RefSeq" id="XP_031566022.1"/>
    </source>
</evidence>
<reference evidence="4" key="1">
    <citation type="submission" date="2025-08" db="UniProtKB">
        <authorList>
            <consortium name="RefSeq"/>
        </authorList>
    </citation>
    <scope>IDENTIFICATION</scope>
    <source>
        <tissue evidence="4">Tentacle</tissue>
    </source>
</reference>
<feature type="region of interest" description="Disordered" evidence="1">
    <location>
        <begin position="1"/>
        <end position="172"/>
    </location>
</feature>
<dbReference type="GO" id="GO:0003713">
    <property type="term" value="F:transcription coactivator activity"/>
    <property type="evidence" value="ECO:0007669"/>
    <property type="project" value="InterPro"/>
</dbReference>
<dbReference type="InterPro" id="IPR009917">
    <property type="entry name" value="SRA1/Sec31"/>
</dbReference>
<dbReference type="InParanoid" id="A0A6P8IGR8"/>
<name>A0A6P8IGR8_ACTTE</name>
<feature type="domain" description="SRA1/Sec31" evidence="2">
    <location>
        <begin position="371"/>
        <end position="500"/>
    </location>
</feature>
<dbReference type="RefSeq" id="XP_031566022.1">
    <property type="nucleotide sequence ID" value="XM_031710162.1"/>
</dbReference>
<dbReference type="Proteomes" id="UP000515163">
    <property type="component" value="Unplaced"/>
</dbReference>
<feature type="compositionally biased region" description="Polar residues" evidence="1">
    <location>
        <begin position="375"/>
        <end position="384"/>
    </location>
</feature>
<accession>A0A6P8IGR8</accession>
<evidence type="ECO:0000259" key="2">
    <source>
        <dbReference type="Pfam" id="PF07304"/>
    </source>
</evidence>
<sequence length="508" mass="53918">MPVDPVANAPSTSIIAYNGDSPRGWNDPPTFAFSGQKGGGSRPKLDLRKRVSHHQALHGTNTPPNPPTTPATSSYATGSEVSDRMASLSLHSSSPMNPRNTSPHPHSTTPPLNSKTSHTPHTTAPAVPLYTPPTTEPYHNHNRTHSLPSNFMPSPSPVPPGIPHISSSSSLSTGIVPDVVKSPSPVPVLGTPTHLGQPLFHLKDHSFEPVKTHNESGVRSTADLGDHLDDHMNGNHPPQIFQPTPYNAVNGQPACTNTIPPVQTHMTPSPGLITASSTCPPVGHVSPIPTTTPIMSTQPGITNAIPFSGGLGHGMSSHPPPSITPPAHFTNTHPHVGHITPPLPVSNTLPPFPVAHRTPTPTPSTQSILAAPASGSLSTGSTPRCLSPEENGVDDGVNEMGDEEGLKATMDALNDVVQKCHLKKRESDNIAKRLKVMSDMWMEGKLGKTVKKKMIKLAKALDDGRGEDAHHIHVTIIVDHVTEVNQWIVAVKRLIALVRHQGESKTTS</sequence>
<feature type="compositionally biased region" description="Polar residues" evidence="1">
    <location>
        <begin position="89"/>
        <end position="100"/>
    </location>
</feature>
<dbReference type="Pfam" id="PF07304">
    <property type="entry name" value="SRA1"/>
    <property type="match status" value="1"/>
</dbReference>
<proteinExistence type="predicted"/>
<dbReference type="AlphaFoldDB" id="A0A6P8IGR8"/>
<dbReference type="PANTHER" id="PTHR18834">
    <property type="entry name" value="STEROID RECEPTOR RNA ACTIVATOR 1"/>
    <property type="match status" value="1"/>
</dbReference>
<dbReference type="InterPro" id="IPR040243">
    <property type="entry name" value="Steroid_recept_RNA_1"/>
</dbReference>
<gene>
    <name evidence="4" type="primary">LOC116301148</name>
</gene>
<keyword evidence="3" id="KW-1185">Reference proteome</keyword>
<dbReference type="PANTHER" id="PTHR18834:SF2">
    <property type="entry name" value="STEROID RECEPTOR RNA ACTIVATOR 1"/>
    <property type="match status" value="1"/>
</dbReference>
<dbReference type="KEGG" id="aten:116301148"/>
<feature type="compositionally biased region" description="Low complexity" evidence="1">
    <location>
        <begin position="101"/>
        <end position="111"/>
    </location>
</feature>